<proteinExistence type="predicted"/>
<dbReference type="EMBL" id="AGBF01000012">
    <property type="protein sequence ID" value="EGX60655.1"/>
    <property type="molecule type" value="Genomic_DNA"/>
</dbReference>
<evidence type="ECO:0000313" key="2">
    <source>
        <dbReference type="Proteomes" id="UP000004217"/>
    </source>
</evidence>
<sequence>MVEGGVLIAGAAGAVLALWGLVRAEHQPVFWGLLVAAASLADRIGIVDLSAPVHIALGALA</sequence>
<organism evidence="1 2">
    <name type="scientific">Streptomyces zinciresistens K42</name>
    <dbReference type="NCBI Taxonomy" id="700597"/>
    <lineage>
        <taxon>Bacteria</taxon>
        <taxon>Bacillati</taxon>
        <taxon>Actinomycetota</taxon>
        <taxon>Actinomycetes</taxon>
        <taxon>Kitasatosporales</taxon>
        <taxon>Streptomycetaceae</taxon>
        <taxon>Streptomyces</taxon>
    </lineage>
</organism>
<accession>G2G7B4</accession>
<reference evidence="1 2" key="1">
    <citation type="submission" date="2011-08" db="EMBL/GenBank/DDBJ databases">
        <authorList>
            <person name="Lin Y."/>
            <person name="Hao X."/>
            <person name="Johnstone L."/>
            <person name="Miller S.J."/>
            <person name="Wei G."/>
            <person name="Rensing C."/>
        </authorList>
    </citation>
    <scope>NUCLEOTIDE SEQUENCE [LARGE SCALE GENOMIC DNA]</scope>
    <source>
        <strain evidence="1 2">K42</strain>
    </source>
</reference>
<keyword evidence="2" id="KW-1185">Reference proteome</keyword>
<comment type="caution">
    <text evidence="1">The sequence shown here is derived from an EMBL/GenBank/DDBJ whole genome shotgun (WGS) entry which is preliminary data.</text>
</comment>
<dbReference type="AlphaFoldDB" id="G2G7B4"/>
<gene>
    <name evidence="1" type="ORF">SZN_06881</name>
</gene>
<name>G2G7B4_9ACTN</name>
<protein>
    <submittedName>
        <fullName evidence="1">Uncharacterized protein</fullName>
    </submittedName>
</protein>
<evidence type="ECO:0000313" key="1">
    <source>
        <dbReference type="EMBL" id="EGX60655.1"/>
    </source>
</evidence>
<dbReference type="Proteomes" id="UP000004217">
    <property type="component" value="Unassembled WGS sequence"/>
</dbReference>